<evidence type="ECO:0000256" key="2">
    <source>
        <dbReference type="ARBA" id="ARBA00023015"/>
    </source>
</evidence>
<dbReference type="EMBL" id="BTGU01000649">
    <property type="protein sequence ID" value="GMN68580.1"/>
    <property type="molecule type" value="Genomic_DNA"/>
</dbReference>
<evidence type="ECO:0000256" key="1">
    <source>
        <dbReference type="ARBA" id="ARBA00004123"/>
    </source>
</evidence>
<dbReference type="Gene3D" id="1.10.10.60">
    <property type="entry name" value="Homeodomain-like"/>
    <property type="match status" value="1"/>
</dbReference>
<evidence type="ECO:0000313" key="10">
    <source>
        <dbReference type="Proteomes" id="UP001187192"/>
    </source>
</evidence>
<dbReference type="NCBIfam" id="TIGR01557">
    <property type="entry name" value="myb_SHAQKYF"/>
    <property type="match status" value="1"/>
</dbReference>
<dbReference type="PANTHER" id="PTHR31442:SF40">
    <property type="entry name" value="HOMEODOMAIN-LIKE SUPERFAMILY PROTEIN"/>
    <property type="match status" value="1"/>
</dbReference>
<protein>
    <submittedName>
        <fullName evidence="9">Uncharacterized protein</fullName>
    </submittedName>
</protein>
<dbReference type="GO" id="GO:0003700">
    <property type="term" value="F:DNA-binding transcription factor activity"/>
    <property type="evidence" value="ECO:0007669"/>
    <property type="project" value="InterPro"/>
</dbReference>
<dbReference type="InterPro" id="IPR006447">
    <property type="entry name" value="Myb_dom_plants"/>
</dbReference>
<dbReference type="PANTHER" id="PTHR31442">
    <property type="entry name" value="HOMEODOMAIN-LIKE SUPERFAMILY PROTEIN-RELATED"/>
    <property type="match status" value="1"/>
</dbReference>
<evidence type="ECO:0000256" key="5">
    <source>
        <dbReference type="SAM" id="MobiDB-lite"/>
    </source>
</evidence>
<feature type="region of interest" description="Disordered" evidence="5">
    <location>
        <begin position="240"/>
        <end position="270"/>
    </location>
</feature>
<accession>A0AA88E5Y9</accession>
<keyword evidence="4" id="KW-0539">Nucleus</keyword>
<dbReference type="Proteomes" id="UP001187192">
    <property type="component" value="Unassembled WGS sequence"/>
</dbReference>
<feature type="compositionally biased region" description="Low complexity" evidence="5">
    <location>
        <begin position="243"/>
        <end position="255"/>
    </location>
</feature>
<gene>
    <name evidence="6" type="ORF">TIFTF001_036662</name>
    <name evidence="7" type="ORF">TIFTF001_036668</name>
    <name evidence="8" type="ORF">TIFTF001_037639</name>
    <name evidence="9" type="ORF">TIFTF001_037643</name>
</gene>
<dbReference type="EMBL" id="BTGU01000474">
    <property type="protein sequence ID" value="GMN67598.1"/>
    <property type="molecule type" value="Genomic_DNA"/>
</dbReference>
<dbReference type="FunFam" id="1.10.10.60:FF:000007">
    <property type="entry name" value="Two-component response regulator"/>
    <property type="match status" value="1"/>
</dbReference>
<dbReference type="InterPro" id="IPR009057">
    <property type="entry name" value="Homeodomain-like_sf"/>
</dbReference>
<evidence type="ECO:0000313" key="9">
    <source>
        <dbReference type="EMBL" id="GMN68589.1"/>
    </source>
</evidence>
<dbReference type="InterPro" id="IPR044841">
    <property type="entry name" value="LUX/BOA-like"/>
</dbReference>
<keyword evidence="2" id="KW-0805">Transcription regulation</keyword>
<evidence type="ECO:0000313" key="7">
    <source>
        <dbReference type="EMBL" id="GMN67613.1"/>
    </source>
</evidence>
<reference evidence="9" key="1">
    <citation type="submission" date="2023-07" db="EMBL/GenBank/DDBJ databases">
        <title>draft genome sequence of fig (Ficus carica).</title>
        <authorList>
            <person name="Takahashi T."/>
            <person name="Nishimura K."/>
        </authorList>
    </citation>
    <scope>NUCLEOTIDE SEQUENCE</scope>
</reference>
<sequence>MSAEFSDEAKYDGLVKGGTLLYLDKPVSMDDLKSLRQMAYRKPYRDDPVACIEFEEVRTFHGRSPPKAIALNGDAKSRVSMNKPMNSQMAKREHRRGAGSDNYEQENENDYATSSKRPKLVWTDELHNMFLQAIDMIDIEVARPKAILQLMNVPGLTRENISSHLQKHRLRLKSEQEAIQNKNTMTMARPIAESGGILLPGFENIPLFNGNNMDFSNVGNFNFGSSSGNPYSLSNFIRKSKQEQQPQLHLPPLEEGTGDHDINPGFEFDATDDLFKDRNRFYSGGVP</sequence>
<feature type="region of interest" description="Disordered" evidence="5">
    <location>
        <begin position="78"/>
        <end position="112"/>
    </location>
</feature>
<keyword evidence="10" id="KW-1185">Reference proteome</keyword>
<name>A0AA88E5Y9_FICCA</name>
<comment type="subcellular location">
    <subcellularLocation>
        <location evidence="1">Nucleus</location>
    </subcellularLocation>
</comment>
<evidence type="ECO:0000313" key="6">
    <source>
        <dbReference type="EMBL" id="GMN67598.1"/>
    </source>
</evidence>
<comment type="caution">
    <text evidence="9">The sequence shown here is derived from an EMBL/GenBank/DDBJ whole genome shotgun (WGS) entry which is preliminary data.</text>
</comment>
<dbReference type="GO" id="GO:0005634">
    <property type="term" value="C:nucleus"/>
    <property type="evidence" value="ECO:0007669"/>
    <property type="project" value="UniProtKB-SubCell"/>
</dbReference>
<dbReference type="GO" id="GO:0003677">
    <property type="term" value="F:DNA binding"/>
    <property type="evidence" value="ECO:0007669"/>
    <property type="project" value="InterPro"/>
</dbReference>
<keyword evidence="3" id="KW-0804">Transcription</keyword>
<dbReference type="AlphaFoldDB" id="A0AA88E5Y9"/>
<evidence type="ECO:0000256" key="3">
    <source>
        <dbReference type="ARBA" id="ARBA00023163"/>
    </source>
</evidence>
<evidence type="ECO:0000313" key="8">
    <source>
        <dbReference type="EMBL" id="GMN68580.1"/>
    </source>
</evidence>
<dbReference type="EMBL" id="BTGU01000475">
    <property type="protein sequence ID" value="GMN67613.1"/>
    <property type="molecule type" value="Genomic_DNA"/>
</dbReference>
<proteinExistence type="predicted"/>
<dbReference type="EMBL" id="BTGU01000650">
    <property type="protein sequence ID" value="GMN68589.1"/>
    <property type="molecule type" value="Genomic_DNA"/>
</dbReference>
<organism evidence="9 10">
    <name type="scientific">Ficus carica</name>
    <name type="common">Common fig</name>
    <dbReference type="NCBI Taxonomy" id="3494"/>
    <lineage>
        <taxon>Eukaryota</taxon>
        <taxon>Viridiplantae</taxon>
        <taxon>Streptophyta</taxon>
        <taxon>Embryophyta</taxon>
        <taxon>Tracheophyta</taxon>
        <taxon>Spermatophyta</taxon>
        <taxon>Magnoliopsida</taxon>
        <taxon>eudicotyledons</taxon>
        <taxon>Gunneridae</taxon>
        <taxon>Pentapetalae</taxon>
        <taxon>rosids</taxon>
        <taxon>fabids</taxon>
        <taxon>Rosales</taxon>
        <taxon>Moraceae</taxon>
        <taxon>Ficeae</taxon>
        <taxon>Ficus</taxon>
    </lineage>
</organism>
<evidence type="ECO:0000256" key="4">
    <source>
        <dbReference type="ARBA" id="ARBA00023242"/>
    </source>
</evidence>
<feature type="compositionally biased region" description="Polar residues" evidence="5">
    <location>
        <begin position="79"/>
        <end position="89"/>
    </location>
</feature>
<dbReference type="SUPFAM" id="SSF46689">
    <property type="entry name" value="Homeodomain-like"/>
    <property type="match status" value="1"/>
</dbReference>